<dbReference type="GO" id="GO:0005886">
    <property type="term" value="C:plasma membrane"/>
    <property type="evidence" value="ECO:0007669"/>
    <property type="project" value="UniProtKB-SubCell"/>
</dbReference>
<gene>
    <name evidence="7" type="primary">crgA</name>
    <name evidence="9" type="ORF">FHU39_003635</name>
</gene>
<keyword evidence="1 7" id="KW-1003">Cell membrane</keyword>
<dbReference type="HAMAP" id="MF_00631">
    <property type="entry name" value="CrgA"/>
    <property type="match status" value="1"/>
</dbReference>
<comment type="function">
    <text evidence="7">Involved in cell division.</text>
</comment>
<evidence type="ECO:0000256" key="8">
    <source>
        <dbReference type="SAM" id="MobiDB-lite"/>
    </source>
</evidence>
<keyword evidence="2 7" id="KW-0132">Cell division</keyword>
<dbReference type="Pfam" id="PF06781">
    <property type="entry name" value="CrgA"/>
    <property type="match status" value="1"/>
</dbReference>
<evidence type="ECO:0000256" key="5">
    <source>
        <dbReference type="ARBA" id="ARBA00023136"/>
    </source>
</evidence>
<evidence type="ECO:0000313" key="10">
    <source>
        <dbReference type="Proteomes" id="UP000559182"/>
    </source>
</evidence>
<keyword evidence="4 7" id="KW-1133">Transmembrane helix</keyword>
<dbReference type="RefSeq" id="WP_343065982.1">
    <property type="nucleotide sequence ID" value="NZ_JACHVQ010000003.1"/>
</dbReference>
<evidence type="ECO:0000256" key="7">
    <source>
        <dbReference type="HAMAP-Rule" id="MF_00631"/>
    </source>
</evidence>
<comment type="similarity">
    <text evidence="7">Belongs to the CrgA family.</text>
</comment>
<feature type="transmembrane region" description="Helical" evidence="7">
    <location>
        <begin position="131"/>
        <end position="152"/>
    </location>
</feature>
<evidence type="ECO:0000256" key="4">
    <source>
        <dbReference type="ARBA" id="ARBA00022989"/>
    </source>
</evidence>
<feature type="region of interest" description="Disordered" evidence="8">
    <location>
        <begin position="53"/>
        <end position="93"/>
    </location>
</feature>
<keyword evidence="10" id="KW-1185">Reference proteome</keyword>
<keyword evidence="5 7" id="KW-0472">Membrane</keyword>
<reference evidence="9 10" key="1">
    <citation type="submission" date="2020-08" db="EMBL/GenBank/DDBJ databases">
        <title>Sequencing the genomes of 1000 actinobacteria strains.</title>
        <authorList>
            <person name="Klenk H.-P."/>
        </authorList>
    </citation>
    <scope>NUCLEOTIDE SEQUENCE [LARGE SCALE GENOMIC DNA]</scope>
    <source>
        <strain evidence="9 10">DSM 105369</strain>
    </source>
</reference>
<dbReference type="Proteomes" id="UP000559182">
    <property type="component" value="Unassembled WGS sequence"/>
</dbReference>
<dbReference type="EMBL" id="JACHVQ010000003">
    <property type="protein sequence ID" value="MBB2893604.1"/>
    <property type="molecule type" value="Genomic_DNA"/>
</dbReference>
<evidence type="ECO:0000313" key="9">
    <source>
        <dbReference type="EMBL" id="MBB2893604.1"/>
    </source>
</evidence>
<feature type="compositionally biased region" description="Acidic residues" evidence="8">
    <location>
        <begin position="11"/>
        <end position="20"/>
    </location>
</feature>
<feature type="region of interest" description="Disordered" evidence="8">
    <location>
        <begin position="1"/>
        <end position="33"/>
    </location>
</feature>
<evidence type="ECO:0000256" key="6">
    <source>
        <dbReference type="ARBA" id="ARBA00023306"/>
    </source>
</evidence>
<feature type="transmembrane region" description="Helical" evidence="7">
    <location>
        <begin position="103"/>
        <end position="125"/>
    </location>
</feature>
<dbReference type="AlphaFoldDB" id="A0A839NCB5"/>
<comment type="caution">
    <text evidence="9">The sequence shown here is derived from an EMBL/GenBank/DDBJ whole genome shotgun (WGS) entry which is preliminary data.</text>
</comment>
<accession>A0A839NCB5</accession>
<comment type="subcellular location">
    <subcellularLocation>
        <location evidence="7">Cell membrane</location>
        <topology evidence="7">Multi-pass membrane protein</topology>
    </subcellularLocation>
</comment>
<dbReference type="InterPro" id="IPR009619">
    <property type="entry name" value="CrgA"/>
</dbReference>
<evidence type="ECO:0000256" key="2">
    <source>
        <dbReference type="ARBA" id="ARBA00022618"/>
    </source>
</evidence>
<proteinExistence type="inferred from homology"/>
<evidence type="ECO:0000256" key="3">
    <source>
        <dbReference type="ARBA" id="ARBA00022692"/>
    </source>
</evidence>
<organism evidence="9 10">
    <name type="scientific">Flexivirga oryzae</name>
    <dbReference type="NCBI Taxonomy" id="1794944"/>
    <lineage>
        <taxon>Bacteria</taxon>
        <taxon>Bacillati</taxon>
        <taxon>Actinomycetota</taxon>
        <taxon>Actinomycetes</taxon>
        <taxon>Micrococcales</taxon>
        <taxon>Dermacoccaceae</taxon>
        <taxon>Flexivirga</taxon>
    </lineage>
</organism>
<dbReference type="GO" id="GO:0051301">
    <property type="term" value="P:cell division"/>
    <property type="evidence" value="ECO:0007669"/>
    <property type="project" value="UniProtKB-UniRule"/>
</dbReference>
<feature type="compositionally biased region" description="Basic and acidic residues" evidence="8">
    <location>
        <begin position="53"/>
        <end position="92"/>
    </location>
</feature>
<name>A0A839NCB5_9MICO</name>
<feature type="compositionally biased region" description="Basic and acidic residues" evidence="8">
    <location>
        <begin position="22"/>
        <end position="33"/>
    </location>
</feature>
<keyword evidence="3 7" id="KW-0812">Transmembrane</keyword>
<protein>
    <recommendedName>
        <fullName evidence="7">Cell division protein CrgA</fullName>
    </recommendedName>
</protein>
<sequence length="157" mass="17328">MSERDKPADQADTDEAELIAEQESRAATGDKAEVATEAIDDLEAKKAANRAALRDAEKEAAREAKRAEREAAREAKRTARKTADVEREEKRAAQAIDAPSPGWWVPTLCTFMVVGLFWLVVYYLSAEKYPIPGIGLGNMAIGFVLILVGFGMTTRWR</sequence>
<evidence type="ECO:0000256" key="1">
    <source>
        <dbReference type="ARBA" id="ARBA00022475"/>
    </source>
</evidence>
<keyword evidence="6 7" id="KW-0131">Cell cycle</keyword>